<dbReference type="InterPro" id="IPR040442">
    <property type="entry name" value="Pyrv_kinase-like_dom_sf"/>
</dbReference>
<dbReference type="InterPro" id="IPR039556">
    <property type="entry name" value="ICL/PEPM"/>
</dbReference>
<dbReference type="CDD" id="cd00377">
    <property type="entry name" value="ICL_PEPM"/>
    <property type="match status" value="1"/>
</dbReference>
<dbReference type="PANTHER" id="PTHR42905:SF16">
    <property type="entry name" value="CARBOXYPHOSPHONOENOLPYRUVATE PHOSPHONOMUTASE-LIKE PROTEIN (AFU_ORTHOLOGUE AFUA_5G07230)"/>
    <property type="match status" value="1"/>
</dbReference>
<dbReference type="SUPFAM" id="SSF51621">
    <property type="entry name" value="Phosphoenolpyruvate/pyruvate domain"/>
    <property type="match status" value="1"/>
</dbReference>
<comment type="caution">
    <text evidence="1">The sequence shown here is derived from an EMBL/GenBank/DDBJ whole genome shotgun (WGS) entry which is preliminary data.</text>
</comment>
<proteinExistence type="predicted"/>
<dbReference type="Pfam" id="PF13714">
    <property type="entry name" value="PEP_mutase"/>
    <property type="match status" value="1"/>
</dbReference>
<sequence>MAVSISEVATKAKTFKSLHVPGTPLVLANVYDATSARIVASLPECKALATASFALAKSIDKTDQTLTLDENISLSKPVAAVAHEFGLPLTVDIQDGYAKSGDFQTLHEVVKRLIVEVGAAGVNLEDSWHESTSGDMIDEEESIERIKAVLKAANDLGVPDFVVNARSDSFLMGGTLEESIRRGKKYLDAGATTVFIIWARAEPIVEKDAQRAIDELGGRVNLSRRLGKPGPTTVELAKMGVARISVGPQLYFAAAQALRDTAADVFGTSK</sequence>
<evidence type="ECO:0000313" key="2">
    <source>
        <dbReference type="Proteomes" id="UP001239445"/>
    </source>
</evidence>
<keyword evidence="1" id="KW-0456">Lyase</keyword>
<dbReference type="PANTHER" id="PTHR42905">
    <property type="entry name" value="PHOSPHOENOLPYRUVATE CARBOXYLASE"/>
    <property type="match status" value="1"/>
</dbReference>
<organism evidence="1 2">
    <name type="scientific">Echria macrotheca</name>
    <dbReference type="NCBI Taxonomy" id="438768"/>
    <lineage>
        <taxon>Eukaryota</taxon>
        <taxon>Fungi</taxon>
        <taxon>Dikarya</taxon>
        <taxon>Ascomycota</taxon>
        <taxon>Pezizomycotina</taxon>
        <taxon>Sordariomycetes</taxon>
        <taxon>Sordariomycetidae</taxon>
        <taxon>Sordariales</taxon>
        <taxon>Schizotheciaceae</taxon>
        <taxon>Echria</taxon>
    </lineage>
</organism>
<accession>A0AAJ0FDT0</accession>
<dbReference type="Gene3D" id="3.20.20.60">
    <property type="entry name" value="Phosphoenolpyruvate-binding domains"/>
    <property type="match status" value="1"/>
</dbReference>
<name>A0AAJ0FDT0_9PEZI</name>
<dbReference type="EMBL" id="MU839829">
    <property type="protein sequence ID" value="KAK1757949.1"/>
    <property type="molecule type" value="Genomic_DNA"/>
</dbReference>
<keyword evidence="2" id="KW-1185">Reference proteome</keyword>
<dbReference type="AlphaFoldDB" id="A0AAJ0FDT0"/>
<dbReference type="GO" id="GO:0016829">
    <property type="term" value="F:lyase activity"/>
    <property type="evidence" value="ECO:0007669"/>
    <property type="project" value="UniProtKB-KW"/>
</dbReference>
<gene>
    <name evidence="1" type="ORF">QBC47DRAFT_373466</name>
</gene>
<evidence type="ECO:0000313" key="1">
    <source>
        <dbReference type="EMBL" id="KAK1757949.1"/>
    </source>
</evidence>
<protein>
    <submittedName>
        <fullName evidence="1">2-methylisocitrate lyase</fullName>
    </submittedName>
</protein>
<dbReference type="InterPro" id="IPR015813">
    <property type="entry name" value="Pyrv/PenolPyrv_kinase-like_dom"/>
</dbReference>
<reference evidence="1" key="1">
    <citation type="submission" date="2023-06" db="EMBL/GenBank/DDBJ databases">
        <title>Genome-scale phylogeny and comparative genomics of the fungal order Sordariales.</title>
        <authorList>
            <consortium name="Lawrence Berkeley National Laboratory"/>
            <person name="Hensen N."/>
            <person name="Bonometti L."/>
            <person name="Westerberg I."/>
            <person name="Brannstrom I.O."/>
            <person name="Guillou S."/>
            <person name="Cros-Aarteil S."/>
            <person name="Calhoun S."/>
            <person name="Haridas S."/>
            <person name="Kuo A."/>
            <person name="Mondo S."/>
            <person name="Pangilinan J."/>
            <person name="Riley R."/>
            <person name="Labutti K."/>
            <person name="Andreopoulos B."/>
            <person name="Lipzen A."/>
            <person name="Chen C."/>
            <person name="Yanf M."/>
            <person name="Daum C."/>
            <person name="Ng V."/>
            <person name="Clum A."/>
            <person name="Steindorff A."/>
            <person name="Ohm R."/>
            <person name="Martin F."/>
            <person name="Silar P."/>
            <person name="Natvig D."/>
            <person name="Lalanne C."/>
            <person name="Gautier V."/>
            <person name="Ament-Velasquez S.L."/>
            <person name="Kruys A."/>
            <person name="Hutchinson M.I."/>
            <person name="Powell A.J."/>
            <person name="Barry K."/>
            <person name="Miller A.N."/>
            <person name="Grigoriev I.V."/>
            <person name="Debuchy R."/>
            <person name="Gladieux P."/>
            <person name="Thoren M.H."/>
            <person name="Johannesson H."/>
        </authorList>
    </citation>
    <scope>NUCLEOTIDE SEQUENCE</scope>
    <source>
        <strain evidence="1">PSN4</strain>
    </source>
</reference>
<dbReference type="Proteomes" id="UP001239445">
    <property type="component" value="Unassembled WGS sequence"/>
</dbReference>